<dbReference type="Proteomes" id="UP000238176">
    <property type="component" value="Unassembled WGS sequence"/>
</dbReference>
<feature type="transmembrane region" description="Helical" evidence="1">
    <location>
        <begin position="191"/>
        <end position="208"/>
    </location>
</feature>
<organism evidence="2 3">
    <name type="scientific">Glycomyces artemisiae</name>
    <dbReference type="NCBI Taxonomy" id="1076443"/>
    <lineage>
        <taxon>Bacteria</taxon>
        <taxon>Bacillati</taxon>
        <taxon>Actinomycetota</taxon>
        <taxon>Actinomycetes</taxon>
        <taxon>Glycomycetales</taxon>
        <taxon>Glycomycetaceae</taxon>
        <taxon>Glycomyces</taxon>
    </lineage>
</organism>
<feature type="transmembrane region" description="Helical" evidence="1">
    <location>
        <begin position="126"/>
        <end position="145"/>
    </location>
</feature>
<name>A0A2T0USF1_9ACTN</name>
<gene>
    <name evidence="2" type="ORF">B0I28_102474</name>
</gene>
<comment type="caution">
    <text evidence="2">The sequence shown here is derived from an EMBL/GenBank/DDBJ whole genome shotgun (WGS) entry which is preliminary data.</text>
</comment>
<reference evidence="2 3" key="1">
    <citation type="submission" date="2018-03" db="EMBL/GenBank/DDBJ databases">
        <title>Genomic Encyclopedia of Type Strains, Phase III (KMG-III): the genomes of soil and plant-associated and newly described type strains.</title>
        <authorList>
            <person name="Whitman W."/>
        </authorList>
    </citation>
    <scope>NUCLEOTIDE SEQUENCE [LARGE SCALE GENOMIC DNA]</scope>
    <source>
        <strain evidence="2 3">CGMCC 4.7067</strain>
    </source>
</reference>
<feature type="transmembrane region" description="Helical" evidence="1">
    <location>
        <begin position="34"/>
        <end position="55"/>
    </location>
</feature>
<protein>
    <submittedName>
        <fullName evidence="2">Putative YccA/Bax inhibitor family protein</fullName>
    </submittedName>
</protein>
<sequence length="257" mass="26554">MARGNRLLRRLLKHQETRSPHSAPIGAEQILNRAAALLAATLISGAVAWTAMSAWAAEPSEWPPGGEWPGPTANLIGAAGFAVTAAVLVYGTFRPVSSAAVAALYAVAQGCLLAWLGTAFDLGSGGLLANALLGTVLTGLAALAIRRAPWGTRASLVVVPATAATGLAALALVNAALAATGRGLFATGVPWWGWCLVLVLAVWSAYSYRADLDLLDEHLATGAEDAWPAALAVATGPVGIYVWRLSDFRSRSIETSY</sequence>
<keyword evidence="1" id="KW-0812">Transmembrane</keyword>
<dbReference type="Pfam" id="PF12811">
    <property type="entry name" value="BaxI_1"/>
    <property type="match status" value="1"/>
</dbReference>
<dbReference type="AlphaFoldDB" id="A0A2T0USF1"/>
<accession>A0A2T0USF1</accession>
<feature type="transmembrane region" description="Helical" evidence="1">
    <location>
        <begin position="75"/>
        <end position="93"/>
    </location>
</feature>
<feature type="transmembrane region" description="Helical" evidence="1">
    <location>
        <begin position="157"/>
        <end position="179"/>
    </location>
</feature>
<evidence type="ECO:0000256" key="1">
    <source>
        <dbReference type="SAM" id="Phobius"/>
    </source>
</evidence>
<keyword evidence="3" id="KW-1185">Reference proteome</keyword>
<dbReference type="EMBL" id="PVTJ01000002">
    <property type="protein sequence ID" value="PRY60862.1"/>
    <property type="molecule type" value="Genomic_DNA"/>
</dbReference>
<evidence type="ECO:0000313" key="2">
    <source>
        <dbReference type="EMBL" id="PRY60862.1"/>
    </source>
</evidence>
<dbReference type="RefSeq" id="WP_106363031.1">
    <property type="nucleotide sequence ID" value="NZ_PVTJ01000002.1"/>
</dbReference>
<feature type="transmembrane region" description="Helical" evidence="1">
    <location>
        <begin position="100"/>
        <end position="120"/>
    </location>
</feature>
<evidence type="ECO:0000313" key="3">
    <source>
        <dbReference type="Proteomes" id="UP000238176"/>
    </source>
</evidence>
<keyword evidence="1" id="KW-1133">Transmembrane helix</keyword>
<proteinExistence type="predicted"/>
<dbReference type="InterPro" id="IPR010539">
    <property type="entry name" value="BaxI_1-like"/>
</dbReference>
<keyword evidence="1" id="KW-0472">Membrane</keyword>